<feature type="chain" id="PRO_5016370696" evidence="5">
    <location>
        <begin position="20"/>
        <end position="1131"/>
    </location>
</feature>
<dbReference type="EMBL" id="QLLO01000002">
    <property type="protein sequence ID" value="RAJ17147.1"/>
    <property type="molecule type" value="Genomic_DNA"/>
</dbReference>
<feature type="domain" description="Calx-beta" evidence="6">
    <location>
        <begin position="237"/>
        <end position="333"/>
    </location>
</feature>
<comment type="caution">
    <text evidence="7">The sequence shown here is derived from an EMBL/GenBank/DDBJ whole genome shotgun (WGS) entry which is preliminary data.</text>
</comment>
<evidence type="ECO:0000259" key="6">
    <source>
        <dbReference type="SMART" id="SM00237"/>
    </source>
</evidence>
<dbReference type="Pfam" id="PF24595">
    <property type="entry name" value="DUF7619"/>
    <property type="match status" value="1"/>
</dbReference>
<evidence type="ECO:0000256" key="3">
    <source>
        <dbReference type="ARBA" id="ARBA00022837"/>
    </source>
</evidence>
<dbReference type="InterPro" id="IPR003644">
    <property type="entry name" value="Calx_beta"/>
</dbReference>
<dbReference type="Gene3D" id="2.60.40.2030">
    <property type="match status" value="4"/>
</dbReference>
<dbReference type="InterPro" id="IPR051171">
    <property type="entry name" value="CaCA"/>
</dbReference>
<evidence type="ECO:0000256" key="1">
    <source>
        <dbReference type="ARBA" id="ARBA00022729"/>
    </source>
</evidence>
<evidence type="ECO:0000256" key="4">
    <source>
        <dbReference type="ARBA" id="ARBA00023065"/>
    </source>
</evidence>
<accession>A0A327RU15</accession>
<dbReference type="InterPro" id="IPR026444">
    <property type="entry name" value="Secre_tail"/>
</dbReference>
<name>A0A327RU15_9FLAO</name>
<dbReference type="PANTHER" id="PTHR11878">
    <property type="entry name" value="SODIUM/CALCIUM EXCHANGER"/>
    <property type="match status" value="1"/>
</dbReference>
<organism evidence="7 8">
    <name type="scientific">Olleya aquimaris</name>
    <dbReference type="NCBI Taxonomy" id="639310"/>
    <lineage>
        <taxon>Bacteria</taxon>
        <taxon>Pseudomonadati</taxon>
        <taxon>Bacteroidota</taxon>
        <taxon>Flavobacteriia</taxon>
        <taxon>Flavobacteriales</taxon>
        <taxon>Flavobacteriaceae</taxon>
    </lineage>
</organism>
<feature type="signal peptide" evidence="5">
    <location>
        <begin position="1"/>
        <end position="19"/>
    </location>
</feature>
<keyword evidence="8" id="KW-1185">Reference proteome</keyword>
<keyword evidence="1 5" id="KW-0732">Signal</keyword>
<dbReference type="AlphaFoldDB" id="A0A327RU15"/>
<keyword evidence="3" id="KW-0106">Calcium</keyword>
<dbReference type="Pfam" id="PF03160">
    <property type="entry name" value="Calx-beta"/>
    <property type="match status" value="4"/>
</dbReference>
<keyword evidence="4" id="KW-0406">Ion transport</keyword>
<evidence type="ECO:0000313" key="7">
    <source>
        <dbReference type="EMBL" id="RAJ17147.1"/>
    </source>
</evidence>
<dbReference type="OrthoDB" id="1110367at2"/>
<dbReference type="InterPro" id="IPR038081">
    <property type="entry name" value="CalX-like_sf"/>
</dbReference>
<dbReference type="GO" id="GO:0016020">
    <property type="term" value="C:membrane"/>
    <property type="evidence" value="ECO:0007669"/>
    <property type="project" value="InterPro"/>
</dbReference>
<dbReference type="PANTHER" id="PTHR11878:SF65">
    <property type="entry name" value="NA_CA-EXCHANGE PROTEIN, ISOFORM G"/>
    <property type="match status" value="1"/>
</dbReference>
<dbReference type="NCBIfam" id="TIGR04183">
    <property type="entry name" value="Por_Secre_tail"/>
    <property type="match status" value="1"/>
</dbReference>
<dbReference type="Proteomes" id="UP000248703">
    <property type="component" value="Unassembled WGS sequence"/>
</dbReference>
<reference evidence="7 8" key="1">
    <citation type="submission" date="2018-06" db="EMBL/GenBank/DDBJ databases">
        <title>Genomic Encyclopedia of Archaeal and Bacterial Type Strains, Phase II (KMG-II): from individual species to whole genera.</title>
        <authorList>
            <person name="Goeker M."/>
        </authorList>
    </citation>
    <scope>NUCLEOTIDE SEQUENCE [LARGE SCALE GENOMIC DNA]</scope>
    <source>
        <strain evidence="7 8">DSM 24464</strain>
    </source>
</reference>
<feature type="domain" description="Calx-beta" evidence="6">
    <location>
        <begin position="346"/>
        <end position="445"/>
    </location>
</feature>
<sequence>MKKKLFYICFLFFINLVYSQNPLIEFVNNTTFTDEILEGESIDIAFYLDFVINTDVIVNISAIEDTATNNDYSISSNSITIPAGEQYGFFTIQMVDDNDIESNLEYFKYQVTVISDNTFNTSLIGELSIKDNDIPPVVSFSNYGSYSTKYEGDSASQRISLDRKYGSDINIDITSTPGTADLSDFLPVSTTVTIPAGHTYKEFPLNFIDDSLIENDEFFYLNGLVTSNNTVNTSIDVEILIGDNDTAPTLSFEHFYNTEGSSGTKKLIIDRPFNAPINIQIDTAPGTATNADFTPISANVTINPGDKISNPFNIPIENDDIDEITETYTITTTVTSNNTNNIVETTTHFIKDNDGKPNITFDRGHGTSGSEGDLALMSIWLDYEYSEDVTFDIYQSNGTADSSDYIATPTTFTIPAGERYAYFYETPLVLDQLLEGPETMYFTLNVTSGNTDNVSDTLEFTIRDVYNITANADFIEIPLNTTSSINILENDLMYGLPINPSDVSINLIDDYYNLNLNADGTLNITDNFSTTGNYSLNYEICSINDPNQCDTASIRIKVINPLKVTYTQEYVDYNNDGFTNVGDIIYFTFNVYNIGSNQITNIGAYDVSCPVTIQGGQIDSLNTGGENNTTLYAEYILTQNDINLGYYPSGIKNLNNLKFSGNYADNLVLVKPKKLNEVDLNISDGFKLNAFIDANENGLFDNGEINFPFGHFELTINNSDEINYLYNNPFYIYESDPNNSYDFNYVIDESYVPYHSNAISFNDVSVIPSNGIITYHFPIVPLIEYTDLSVQFNTSNVPAPGFIYENTIVYTNNSTLSSNPGTISFLKDEALDIINVSESDVVLNDTGFTFDFLDLQPLESRSILVQMQVPTLPTVQLGDLTESSVNINTSNTDVVLNNNSDILIKSIQGAYDPNDITERHGEEILYSSFSEEDYLIYTIRFENIGTGNAINVKVKNVLDELLDENTIKMISSSHDYMLKRVGKNLEWNFYGINLPPSLDDDSETGKGYLTFKIKPYSNYAVGDVIPISAKIYFDFNPPIITNLWSTAFVDLTSVNSNNILLSPNPVNDLLTIKSDIAISQIEVVSIIGKQILIKDFDSLNATIDLSTLSDGMYLVKVKSNQSDKVIKIIKK</sequence>
<gene>
    <name evidence="7" type="ORF">LY08_00926</name>
</gene>
<dbReference type="RefSeq" id="WP_111659252.1">
    <property type="nucleotide sequence ID" value="NZ_QLLO01000002.1"/>
</dbReference>
<dbReference type="SMART" id="SM00237">
    <property type="entry name" value="Calx_beta"/>
    <property type="match status" value="3"/>
</dbReference>
<dbReference type="InterPro" id="IPR055353">
    <property type="entry name" value="DUF7619"/>
</dbReference>
<dbReference type="GO" id="GO:0007154">
    <property type="term" value="P:cell communication"/>
    <property type="evidence" value="ECO:0007669"/>
    <property type="project" value="InterPro"/>
</dbReference>
<keyword evidence="2" id="KW-0677">Repeat</keyword>
<evidence type="ECO:0000256" key="5">
    <source>
        <dbReference type="SAM" id="SignalP"/>
    </source>
</evidence>
<dbReference type="GO" id="GO:0030001">
    <property type="term" value="P:metal ion transport"/>
    <property type="evidence" value="ECO:0007669"/>
    <property type="project" value="TreeGrafter"/>
</dbReference>
<keyword evidence="4" id="KW-0813">Transport</keyword>
<protein>
    <submittedName>
        <fullName evidence="7">Putative secreted protein (Por secretion system target)</fullName>
    </submittedName>
</protein>
<dbReference type="SUPFAM" id="SSF141072">
    <property type="entry name" value="CalX-like"/>
    <property type="match status" value="4"/>
</dbReference>
<feature type="domain" description="Calx-beta" evidence="6">
    <location>
        <begin position="125"/>
        <end position="224"/>
    </location>
</feature>
<evidence type="ECO:0000313" key="8">
    <source>
        <dbReference type="Proteomes" id="UP000248703"/>
    </source>
</evidence>
<evidence type="ECO:0000256" key="2">
    <source>
        <dbReference type="ARBA" id="ARBA00022737"/>
    </source>
</evidence>
<dbReference type="Pfam" id="PF18962">
    <property type="entry name" value="Por_Secre_tail"/>
    <property type="match status" value="1"/>
</dbReference>
<proteinExistence type="predicted"/>